<accession>A0A1G6CDQ1</accession>
<dbReference type="STRING" id="665467.SAMN02982931_02357"/>
<evidence type="ECO:0000313" key="7">
    <source>
        <dbReference type="EMBL" id="SDB31006.1"/>
    </source>
</evidence>
<protein>
    <submittedName>
        <fullName evidence="7">Multisubunit sodium/proton antiporter, MrpE subunit</fullName>
    </submittedName>
</protein>
<organism evidence="7 8">
    <name type="scientific">Bauldia litoralis</name>
    <dbReference type="NCBI Taxonomy" id="665467"/>
    <lineage>
        <taxon>Bacteria</taxon>
        <taxon>Pseudomonadati</taxon>
        <taxon>Pseudomonadota</taxon>
        <taxon>Alphaproteobacteria</taxon>
        <taxon>Hyphomicrobiales</taxon>
        <taxon>Kaistiaceae</taxon>
        <taxon>Bauldia</taxon>
    </lineage>
</organism>
<evidence type="ECO:0000256" key="2">
    <source>
        <dbReference type="ARBA" id="ARBA00006228"/>
    </source>
</evidence>
<dbReference type="AlphaFoldDB" id="A0A1G6CDQ1"/>
<reference evidence="7 8" key="1">
    <citation type="submission" date="2016-10" db="EMBL/GenBank/DDBJ databases">
        <authorList>
            <person name="de Groot N.N."/>
        </authorList>
    </citation>
    <scope>NUCLEOTIDE SEQUENCE [LARGE SCALE GENOMIC DNA]</scope>
    <source>
        <strain evidence="7 8">ATCC 35022</strain>
    </source>
</reference>
<dbReference type="RefSeq" id="WP_090876616.1">
    <property type="nucleotide sequence ID" value="NZ_FMXQ01000004.1"/>
</dbReference>
<evidence type="ECO:0000256" key="3">
    <source>
        <dbReference type="ARBA" id="ARBA00022475"/>
    </source>
</evidence>
<dbReference type="PANTHER" id="PTHR34584">
    <property type="entry name" value="NA(+)/H(+) ANTIPORTER SUBUNIT E1"/>
    <property type="match status" value="1"/>
</dbReference>
<comment type="similarity">
    <text evidence="2">Belongs to the CPA3 antiporters (TC 2.A.63) subunit E family.</text>
</comment>
<evidence type="ECO:0000256" key="5">
    <source>
        <dbReference type="ARBA" id="ARBA00022989"/>
    </source>
</evidence>
<keyword evidence="5" id="KW-1133">Transmembrane helix</keyword>
<dbReference type="InterPro" id="IPR002758">
    <property type="entry name" value="Cation_antiport_E"/>
</dbReference>
<evidence type="ECO:0000313" key="8">
    <source>
        <dbReference type="Proteomes" id="UP000199071"/>
    </source>
</evidence>
<dbReference type="GO" id="GO:0005886">
    <property type="term" value="C:plasma membrane"/>
    <property type="evidence" value="ECO:0007669"/>
    <property type="project" value="UniProtKB-SubCell"/>
</dbReference>
<keyword evidence="6" id="KW-0472">Membrane</keyword>
<evidence type="ECO:0000256" key="6">
    <source>
        <dbReference type="ARBA" id="ARBA00023136"/>
    </source>
</evidence>
<comment type="subcellular location">
    <subcellularLocation>
        <location evidence="1">Cell membrane</location>
        <topology evidence="1">Multi-pass membrane protein</topology>
    </subcellularLocation>
</comment>
<dbReference type="EMBL" id="FMXQ01000004">
    <property type="protein sequence ID" value="SDB31006.1"/>
    <property type="molecule type" value="Genomic_DNA"/>
</dbReference>
<dbReference type="OrthoDB" id="9807187at2"/>
<dbReference type="PANTHER" id="PTHR34584:SF1">
    <property type="entry name" value="NA(+)_H(+) ANTIPORTER SUBUNIT E1"/>
    <property type="match status" value="1"/>
</dbReference>
<dbReference type="PIRSF" id="PIRSF019239">
    <property type="entry name" value="MrpE"/>
    <property type="match status" value="1"/>
</dbReference>
<dbReference type="Proteomes" id="UP000199071">
    <property type="component" value="Unassembled WGS sequence"/>
</dbReference>
<name>A0A1G6CDQ1_9HYPH</name>
<gene>
    <name evidence="7" type="ORF">SAMN02982931_02357</name>
</gene>
<dbReference type="GO" id="GO:0008324">
    <property type="term" value="F:monoatomic cation transmembrane transporter activity"/>
    <property type="evidence" value="ECO:0007669"/>
    <property type="project" value="InterPro"/>
</dbReference>
<sequence>MRLVSLAISLFVFWLLLSGHTDLFLLGAGALTAILVALVGRKFGYSDEEGHPAELILPGLMYWPWLVKEIVVSALGVARIILTPSLPISPRVLTVWPTQKTAVGVVTYANSITLTPGTITVEAERDKRNTRYLVVHALTDATAAGVESGDMDRRVTAFEGRG</sequence>
<evidence type="ECO:0000256" key="4">
    <source>
        <dbReference type="ARBA" id="ARBA00022692"/>
    </source>
</evidence>
<proteinExistence type="inferred from homology"/>
<evidence type="ECO:0000256" key="1">
    <source>
        <dbReference type="ARBA" id="ARBA00004651"/>
    </source>
</evidence>
<keyword evidence="3" id="KW-1003">Cell membrane</keyword>
<keyword evidence="4" id="KW-0812">Transmembrane</keyword>
<keyword evidence="8" id="KW-1185">Reference proteome</keyword>
<dbReference type="Pfam" id="PF01899">
    <property type="entry name" value="MNHE"/>
    <property type="match status" value="1"/>
</dbReference>